<reference evidence="4 5" key="1">
    <citation type="submission" date="2024-10" db="EMBL/GenBank/DDBJ databases">
        <authorList>
            <person name="Yang X.-N."/>
        </authorList>
    </citation>
    <scope>NUCLEOTIDE SEQUENCE [LARGE SCALE GENOMIC DNA]</scope>
    <source>
        <strain evidence="4 5">CAU 1059</strain>
    </source>
</reference>
<keyword evidence="2" id="KW-0732">Signal</keyword>
<evidence type="ECO:0000313" key="5">
    <source>
        <dbReference type="Proteomes" id="UP001607157"/>
    </source>
</evidence>
<gene>
    <name evidence="4" type="ORF">ACGRVM_06300</name>
</gene>
<feature type="chain" id="PRO_5045773695" evidence="2">
    <location>
        <begin position="24"/>
        <end position="280"/>
    </location>
</feature>
<feature type="domain" description="Extensin-like C-terminal" evidence="3">
    <location>
        <begin position="129"/>
        <end position="280"/>
    </location>
</feature>
<sequence length="280" mass="29316">MTRGAIMALVIAALAALAGVSLAGAPETSLRPVARPGSIAPPAGAPAPETVASTEAASPAGRSQPTTTTADSGAERERGGLFSSLRPLLRPLGVGREAQKRKEERARGMVCGDPAIQGEVVGRVPGRISGCGIDEAVRVRSIDGIALSQHALMDCRTAGAIKSWIGSGMKPAVGNYGGGVVQLRVAAHYACRTRNNQRGARISEHGKGRAIDLSGFLLRDGRTITVLSDWGRGEKGRILSRMHRSACGPFGTVLGPNADRFHADHFHFDTARHRSGSYCR</sequence>
<proteinExistence type="predicted"/>
<evidence type="ECO:0000256" key="1">
    <source>
        <dbReference type="SAM" id="MobiDB-lite"/>
    </source>
</evidence>
<feature type="signal peptide" evidence="2">
    <location>
        <begin position="1"/>
        <end position="23"/>
    </location>
</feature>
<comment type="caution">
    <text evidence="4">The sequence shown here is derived from an EMBL/GenBank/DDBJ whole genome shotgun (WGS) entry which is preliminary data.</text>
</comment>
<protein>
    <submittedName>
        <fullName evidence="4">Extensin family protein</fullName>
    </submittedName>
</protein>
<feature type="region of interest" description="Disordered" evidence="1">
    <location>
        <begin position="33"/>
        <end position="80"/>
    </location>
</feature>
<name>A0ABW7I5P7_9RHOB</name>
<evidence type="ECO:0000256" key="2">
    <source>
        <dbReference type="SAM" id="SignalP"/>
    </source>
</evidence>
<accession>A0ABW7I5P7</accession>
<dbReference type="InterPro" id="IPR009683">
    <property type="entry name" value="Extensin-like_C"/>
</dbReference>
<feature type="compositionally biased region" description="Low complexity" evidence="1">
    <location>
        <begin position="34"/>
        <end position="48"/>
    </location>
</feature>
<dbReference type="EMBL" id="JBIHMM010000001">
    <property type="protein sequence ID" value="MFH0253494.1"/>
    <property type="molecule type" value="Genomic_DNA"/>
</dbReference>
<keyword evidence="5" id="KW-1185">Reference proteome</keyword>
<feature type="compositionally biased region" description="Polar residues" evidence="1">
    <location>
        <begin position="51"/>
        <end position="71"/>
    </location>
</feature>
<dbReference type="Pfam" id="PF06904">
    <property type="entry name" value="Extensin-like_C"/>
    <property type="match status" value="1"/>
</dbReference>
<dbReference type="Proteomes" id="UP001607157">
    <property type="component" value="Unassembled WGS sequence"/>
</dbReference>
<dbReference type="RefSeq" id="WP_394624027.1">
    <property type="nucleotide sequence ID" value="NZ_JBIHMM010000001.1"/>
</dbReference>
<organism evidence="4 5">
    <name type="scientific">Roseovarius aquimarinus</name>
    <dbReference type="NCBI Taxonomy" id="1229156"/>
    <lineage>
        <taxon>Bacteria</taxon>
        <taxon>Pseudomonadati</taxon>
        <taxon>Pseudomonadota</taxon>
        <taxon>Alphaproteobacteria</taxon>
        <taxon>Rhodobacterales</taxon>
        <taxon>Roseobacteraceae</taxon>
        <taxon>Roseovarius</taxon>
    </lineage>
</organism>
<evidence type="ECO:0000313" key="4">
    <source>
        <dbReference type="EMBL" id="MFH0253494.1"/>
    </source>
</evidence>
<evidence type="ECO:0000259" key="3">
    <source>
        <dbReference type="Pfam" id="PF06904"/>
    </source>
</evidence>